<evidence type="ECO:0000313" key="1">
    <source>
        <dbReference type="EMBL" id="WOH16565.1"/>
    </source>
</evidence>
<name>A0A175YJ48_DAUCS</name>
<protein>
    <submittedName>
        <fullName evidence="1">Uncharacterized protein</fullName>
    </submittedName>
</protein>
<proteinExistence type="predicted"/>
<dbReference type="Proteomes" id="UP000077755">
    <property type="component" value="Chromosome 9"/>
</dbReference>
<sequence>MSNLNSAVVDDEHKRVVVGDDEYFQDDIVVYPYLHGTSYPFDEYDYDHLVDFSKRSIEKYNKDEGRKFEFVELMQGLLFSTYGCDNVTAHFKASEPDNCKIMTFKAYITCRWDDDSSPSLEDSSPRWVSPLPDNEAQDVEKRLQGIQEKILSSLLDRMGDDEMDDDEMDDGINFESEEWNTFAKLHT</sequence>
<reference evidence="1" key="2">
    <citation type="submission" date="2022-03" db="EMBL/GenBank/DDBJ databases">
        <title>Draft title - Genomic analysis of global carrot germplasm unveils the trajectory of domestication and the origin of high carotenoid orange carrot.</title>
        <authorList>
            <person name="Iorizzo M."/>
            <person name="Ellison S."/>
            <person name="Senalik D."/>
            <person name="Macko-Podgorni A."/>
            <person name="Grzebelus D."/>
            <person name="Bostan H."/>
            <person name="Rolling W."/>
            <person name="Curaba J."/>
            <person name="Simon P."/>
        </authorList>
    </citation>
    <scope>NUCLEOTIDE SEQUENCE</scope>
    <source>
        <tissue evidence="1">Leaf</tissue>
    </source>
</reference>
<gene>
    <name evidence="1" type="ORF">DCAR_0936121</name>
</gene>
<keyword evidence="2" id="KW-1185">Reference proteome</keyword>
<evidence type="ECO:0000313" key="2">
    <source>
        <dbReference type="Proteomes" id="UP000077755"/>
    </source>
</evidence>
<dbReference type="EMBL" id="CP093351">
    <property type="protein sequence ID" value="WOH16565.1"/>
    <property type="molecule type" value="Genomic_DNA"/>
</dbReference>
<accession>A0A175YJ48</accession>
<dbReference type="KEGG" id="dcr:108202242"/>
<dbReference type="AlphaFoldDB" id="A0A175YJ48"/>
<dbReference type="Gramene" id="KZM83565">
    <property type="protein sequence ID" value="KZM83565"/>
    <property type="gene ID" value="DCAR_031134"/>
</dbReference>
<reference evidence="1" key="1">
    <citation type="journal article" date="2016" name="Nat. Genet.">
        <title>A high-quality carrot genome assembly provides new insights into carotenoid accumulation and asterid genome evolution.</title>
        <authorList>
            <person name="Iorizzo M."/>
            <person name="Ellison S."/>
            <person name="Senalik D."/>
            <person name="Zeng P."/>
            <person name="Satapoomin P."/>
            <person name="Huang J."/>
            <person name="Bowman M."/>
            <person name="Iovene M."/>
            <person name="Sanseverino W."/>
            <person name="Cavagnaro P."/>
            <person name="Yildiz M."/>
            <person name="Macko-Podgorni A."/>
            <person name="Moranska E."/>
            <person name="Grzebelus E."/>
            <person name="Grzebelus D."/>
            <person name="Ashrafi H."/>
            <person name="Zheng Z."/>
            <person name="Cheng S."/>
            <person name="Spooner D."/>
            <person name="Van Deynze A."/>
            <person name="Simon P."/>
        </authorList>
    </citation>
    <scope>NUCLEOTIDE SEQUENCE</scope>
    <source>
        <tissue evidence="1">Leaf</tissue>
    </source>
</reference>
<organism evidence="1 2">
    <name type="scientific">Daucus carota subsp. sativus</name>
    <name type="common">Carrot</name>
    <dbReference type="NCBI Taxonomy" id="79200"/>
    <lineage>
        <taxon>Eukaryota</taxon>
        <taxon>Viridiplantae</taxon>
        <taxon>Streptophyta</taxon>
        <taxon>Embryophyta</taxon>
        <taxon>Tracheophyta</taxon>
        <taxon>Spermatophyta</taxon>
        <taxon>Magnoliopsida</taxon>
        <taxon>eudicotyledons</taxon>
        <taxon>Gunneridae</taxon>
        <taxon>Pentapetalae</taxon>
        <taxon>asterids</taxon>
        <taxon>campanulids</taxon>
        <taxon>Apiales</taxon>
        <taxon>Apiaceae</taxon>
        <taxon>Apioideae</taxon>
        <taxon>Scandiceae</taxon>
        <taxon>Daucinae</taxon>
        <taxon>Daucus</taxon>
        <taxon>Daucus sect. Daucus</taxon>
    </lineage>
</organism>